<protein>
    <submittedName>
        <fullName evidence="2">Uncharacterized protein</fullName>
    </submittedName>
</protein>
<evidence type="ECO:0000256" key="1">
    <source>
        <dbReference type="SAM" id="Phobius"/>
    </source>
</evidence>
<dbReference type="EMBL" id="JBHTKN010000001">
    <property type="protein sequence ID" value="MFD1040823.1"/>
    <property type="molecule type" value="Genomic_DNA"/>
</dbReference>
<dbReference type="Proteomes" id="UP001597033">
    <property type="component" value="Unassembled WGS sequence"/>
</dbReference>
<keyword evidence="1" id="KW-0472">Membrane</keyword>
<evidence type="ECO:0000313" key="2">
    <source>
        <dbReference type="EMBL" id="MFD1040823.1"/>
    </source>
</evidence>
<accession>A0ABW3LQW4</accession>
<dbReference type="RefSeq" id="WP_162376323.1">
    <property type="nucleotide sequence ID" value="NZ_JBHTKN010000001.1"/>
</dbReference>
<reference evidence="3" key="1">
    <citation type="journal article" date="2019" name="Int. J. Syst. Evol. Microbiol.">
        <title>The Global Catalogue of Microorganisms (GCM) 10K type strain sequencing project: providing services to taxonomists for standard genome sequencing and annotation.</title>
        <authorList>
            <consortium name="The Broad Institute Genomics Platform"/>
            <consortium name="The Broad Institute Genome Sequencing Center for Infectious Disease"/>
            <person name="Wu L."/>
            <person name="Ma J."/>
        </authorList>
    </citation>
    <scope>NUCLEOTIDE SEQUENCE [LARGE SCALE GENOMIC DNA]</scope>
    <source>
        <strain evidence="3">CCUG 55854</strain>
    </source>
</reference>
<proteinExistence type="predicted"/>
<sequence>MNAILLIGILILAQAGLVVVAFLYFRRTEKQEMPTPAEAEPAVPVDFAESNQDFGGYLINTDAGVTLDDVFRDRD</sequence>
<keyword evidence="1" id="KW-1133">Transmembrane helix</keyword>
<feature type="transmembrane region" description="Helical" evidence="1">
    <location>
        <begin position="6"/>
        <end position="25"/>
    </location>
</feature>
<gene>
    <name evidence="2" type="ORF">ACFQ2N_00480</name>
</gene>
<evidence type="ECO:0000313" key="3">
    <source>
        <dbReference type="Proteomes" id="UP001597033"/>
    </source>
</evidence>
<keyword evidence="1" id="KW-0812">Transmembrane</keyword>
<comment type="caution">
    <text evidence="2">The sequence shown here is derived from an EMBL/GenBank/DDBJ whole genome shotgun (WGS) entry which is preliminary data.</text>
</comment>
<name>A0ABW3LQW4_9GAMM</name>
<organism evidence="2 3">
    <name type="scientific">Pseudoxanthomonas kaohsiungensis</name>
    <dbReference type="NCBI Taxonomy" id="283923"/>
    <lineage>
        <taxon>Bacteria</taxon>
        <taxon>Pseudomonadati</taxon>
        <taxon>Pseudomonadota</taxon>
        <taxon>Gammaproteobacteria</taxon>
        <taxon>Lysobacterales</taxon>
        <taxon>Lysobacteraceae</taxon>
        <taxon>Pseudoxanthomonas</taxon>
    </lineage>
</organism>
<keyword evidence="3" id="KW-1185">Reference proteome</keyword>